<keyword evidence="2" id="KW-0805">Transcription regulation</keyword>
<dbReference type="Pfam" id="PF03466">
    <property type="entry name" value="LysR_substrate"/>
    <property type="match status" value="1"/>
</dbReference>
<dbReference type="Gene3D" id="1.10.10.10">
    <property type="entry name" value="Winged helix-like DNA-binding domain superfamily/Winged helix DNA-binding domain"/>
    <property type="match status" value="1"/>
</dbReference>
<protein>
    <submittedName>
        <fullName evidence="6">LysR family transcriptional regulator</fullName>
    </submittedName>
</protein>
<evidence type="ECO:0000313" key="7">
    <source>
        <dbReference type="Proteomes" id="UP000325516"/>
    </source>
</evidence>
<name>A0A5J6L4K3_9MICO</name>
<evidence type="ECO:0000259" key="5">
    <source>
        <dbReference type="PROSITE" id="PS50931"/>
    </source>
</evidence>
<dbReference type="Gene3D" id="3.40.190.10">
    <property type="entry name" value="Periplasmic binding protein-like II"/>
    <property type="match status" value="2"/>
</dbReference>
<organism evidence="6 7">
    <name type="scientific">Microbacterium lushaniae</name>
    <dbReference type="NCBI Taxonomy" id="2614639"/>
    <lineage>
        <taxon>Bacteria</taxon>
        <taxon>Bacillati</taxon>
        <taxon>Actinomycetota</taxon>
        <taxon>Actinomycetes</taxon>
        <taxon>Micrococcales</taxon>
        <taxon>Microbacteriaceae</taxon>
        <taxon>Microbacterium</taxon>
    </lineage>
</organism>
<comment type="similarity">
    <text evidence="1">Belongs to the LysR transcriptional regulatory family.</text>
</comment>
<reference evidence="7" key="1">
    <citation type="submission" date="2019-09" db="EMBL/GenBank/DDBJ databases">
        <title>Mumia zhuanghuii sp. nov. isolated from the intestinal contents of plateau pika (Ochotona curzoniae) in the Qinghai-Tibet plateau of China.</title>
        <authorList>
            <person name="Tian Z."/>
        </authorList>
    </citation>
    <scope>NUCLEOTIDE SEQUENCE [LARGE SCALE GENOMIC DNA]</scope>
    <source>
        <strain evidence="7">L-031</strain>
    </source>
</reference>
<dbReference type="InterPro" id="IPR037402">
    <property type="entry name" value="YidZ_PBP2"/>
</dbReference>
<evidence type="ECO:0000313" key="6">
    <source>
        <dbReference type="EMBL" id="QEW03453.1"/>
    </source>
</evidence>
<dbReference type="InterPro" id="IPR050389">
    <property type="entry name" value="LysR-type_TF"/>
</dbReference>
<proteinExistence type="inferred from homology"/>
<dbReference type="InterPro" id="IPR036388">
    <property type="entry name" value="WH-like_DNA-bd_sf"/>
</dbReference>
<dbReference type="EMBL" id="CP044232">
    <property type="protein sequence ID" value="QEW03453.1"/>
    <property type="molecule type" value="Genomic_DNA"/>
</dbReference>
<dbReference type="InterPro" id="IPR005119">
    <property type="entry name" value="LysR_subst-bd"/>
</dbReference>
<dbReference type="GO" id="GO:0003677">
    <property type="term" value="F:DNA binding"/>
    <property type="evidence" value="ECO:0007669"/>
    <property type="project" value="UniProtKB-KW"/>
</dbReference>
<keyword evidence="3" id="KW-0238">DNA-binding</keyword>
<dbReference type="PANTHER" id="PTHR30118:SF15">
    <property type="entry name" value="TRANSCRIPTIONAL REGULATORY PROTEIN"/>
    <property type="match status" value="1"/>
</dbReference>
<dbReference type="CDD" id="cd08417">
    <property type="entry name" value="PBP2_Nitroaromatics_like"/>
    <property type="match status" value="1"/>
</dbReference>
<dbReference type="AlphaFoldDB" id="A0A5J6L4K3"/>
<gene>
    <name evidence="6" type="ORF">F6J85_10295</name>
</gene>
<evidence type="ECO:0000256" key="2">
    <source>
        <dbReference type="ARBA" id="ARBA00023015"/>
    </source>
</evidence>
<dbReference type="PROSITE" id="PS50931">
    <property type="entry name" value="HTH_LYSR"/>
    <property type="match status" value="1"/>
</dbReference>
<dbReference type="Pfam" id="PF00126">
    <property type="entry name" value="HTH_1"/>
    <property type="match status" value="1"/>
</dbReference>
<dbReference type="PRINTS" id="PR00039">
    <property type="entry name" value="HTHLYSR"/>
</dbReference>
<dbReference type="SUPFAM" id="SSF53850">
    <property type="entry name" value="Periplasmic binding protein-like II"/>
    <property type="match status" value="1"/>
</dbReference>
<evidence type="ECO:0000256" key="3">
    <source>
        <dbReference type="ARBA" id="ARBA00023125"/>
    </source>
</evidence>
<keyword evidence="7" id="KW-1185">Reference proteome</keyword>
<dbReference type="InterPro" id="IPR000847">
    <property type="entry name" value="LysR_HTH_N"/>
</dbReference>
<dbReference type="PANTHER" id="PTHR30118">
    <property type="entry name" value="HTH-TYPE TRANSCRIPTIONAL REGULATOR LEUO-RELATED"/>
    <property type="match status" value="1"/>
</dbReference>
<dbReference type="KEGG" id="mlz:F6J85_10295"/>
<dbReference type="RefSeq" id="WP_150924901.1">
    <property type="nucleotide sequence ID" value="NZ_CP044232.1"/>
</dbReference>
<evidence type="ECO:0000256" key="1">
    <source>
        <dbReference type="ARBA" id="ARBA00009437"/>
    </source>
</evidence>
<feature type="domain" description="HTH lysR-type" evidence="5">
    <location>
        <begin position="10"/>
        <end position="67"/>
    </location>
</feature>
<dbReference type="SUPFAM" id="SSF46785">
    <property type="entry name" value="Winged helix' DNA-binding domain"/>
    <property type="match status" value="1"/>
</dbReference>
<dbReference type="Proteomes" id="UP000325516">
    <property type="component" value="Chromosome"/>
</dbReference>
<keyword evidence="4" id="KW-0804">Transcription</keyword>
<dbReference type="GO" id="GO:0003700">
    <property type="term" value="F:DNA-binding transcription factor activity"/>
    <property type="evidence" value="ECO:0007669"/>
    <property type="project" value="InterPro"/>
</dbReference>
<accession>A0A5J6L4K3</accession>
<evidence type="ECO:0000256" key="4">
    <source>
        <dbReference type="ARBA" id="ARBA00023163"/>
    </source>
</evidence>
<sequence>MPDDPLLSRLDLNLLVALDALLTERNVTRAAERLRLSQPSLSAALARLRVHFDDPLLARRGNTYELTPLAARLPEHTADALNAVRRVFESQSRWDPSESSRTFTVHGSDYALTVIGPAVSRLASAQAPGVRVRFVPTSSMGIDDVLNRLASLDALILPHGIAADRPCMDLWRDDWVVLAAADNPRVHPTLSLETLSASPWVFTYQTRVSFTAVGRQLEQLGLQPRIEAIVESFSLLPLYVAGTDRLALIQRKLAPRVQGLGGVAVCELPFEPVPLIEALWWHPAHENDPEHEWLRGLFTEAVRDLA</sequence>
<dbReference type="InterPro" id="IPR036390">
    <property type="entry name" value="WH_DNA-bd_sf"/>
</dbReference>